<dbReference type="Proteomes" id="UP001243623">
    <property type="component" value="Chromosome"/>
</dbReference>
<accession>A0A9Y2ESQ0</accession>
<evidence type="ECO:0000313" key="2">
    <source>
        <dbReference type="Proteomes" id="UP001243623"/>
    </source>
</evidence>
<keyword evidence="2" id="KW-1185">Reference proteome</keyword>
<sequence>MMEVITNEAGDIKLNDTLLPGTFIRMEVGGKLRFDEKDVPGSSGKRKQPLGYEDAEITLSIRLLTDDNSDCYEKLDVLTSLFHNIDNSAKPYVYRIVNRHVTKWNIREVLFSELRTSETNQDNTIEAALSFVEYKPALVEAEAKAYIPPTNSNVVIPDKTTEVSQVTMADFKKADYNTYSSMGDLKKSEYIDSPAIDDD</sequence>
<evidence type="ECO:0000313" key="1">
    <source>
        <dbReference type="EMBL" id="WIW70606.1"/>
    </source>
</evidence>
<reference evidence="1" key="1">
    <citation type="submission" date="2023-03" db="EMBL/GenBank/DDBJ databases">
        <title>Selenobaculum gbiensis gen. nov. sp. nov., a new bacterium isolated from the gut microbiota of IBD patient.</title>
        <authorList>
            <person name="Yeo S."/>
            <person name="Park H."/>
            <person name="Huh C.S."/>
        </authorList>
    </citation>
    <scope>NUCLEOTIDE SEQUENCE</scope>
    <source>
        <strain evidence="1">ICN-92133</strain>
    </source>
</reference>
<protein>
    <recommendedName>
        <fullName evidence="3">Phage tail protein</fullName>
    </recommendedName>
</protein>
<name>A0A9Y2ESQ0_9FIRM</name>
<proteinExistence type="predicted"/>
<organism evidence="1 2">
    <name type="scientific">Selenobaculum gibii</name>
    <dbReference type="NCBI Taxonomy" id="3054208"/>
    <lineage>
        <taxon>Bacteria</taxon>
        <taxon>Bacillati</taxon>
        <taxon>Bacillota</taxon>
        <taxon>Negativicutes</taxon>
        <taxon>Selenomonadales</taxon>
        <taxon>Selenomonadaceae</taxon>
        <taxon>Selenobaculum</taxon>
    </lineage>
</organism>
<dbReference type="EMBL" id="CP120678">
    <property type="protein sequence ID" value="WIW70606.1"/>
    <property type="molecule type" value="Genomic_DNA"/>
</dbReference>
<gene>
    <name evidence="1" type="ORF">P3F81_12080</name>
</gene>
<dbReference type="KEGG" id="sgbi:P3F81_12080"/>
<evidence type="ECO:0008006" key="3">
    <source>
        <dbReference type="Google" id="ProtNLM"/>
    </source>
</evidence>
<dbReference type="RefSeq" id="WP_309320442.1">
    <property type="nucleotide sequence ID" value="NZ_CP120678.1"/>
</dbReference>
<dbReference type="AlphaFoldDB" id="A0A9Y2ESQ0"/>